<protein>
    <submittedName>
        <fullName evidence="6">LysR family transcriptional regulator</fullName>
    </submittedName>
</protein>
<proteinExistence type="inferred from homology"/>
<dbReference type="RefSeq" id="WP_173162556.1">
    <property type="nucleotide sequence ID" value="NZ_AP022871.1"/>
</dbReference>
<evidence type="ECO:0000313" key="6">
    <source>
        <dbReference type="EMBL" id="BCB90315.1"/>
    </source>
</evidence>
<keyword evidence="2" id="KW-0805">Transcription regulation</keyword>
<dbReference type="Pfam" id="PF03466">
    <property type="entry name" value="LysR_substrate"/>
    <property type="match status" value="1"/>
</dbReference>
<sequence>MHNEPRLHTGRLQMLSLLDSLGTVRAVAAALHLSPSAVSAQLAVLESEARVELLQRSGRRVRLTAAGRALARHARVILDQVRAAEAELDGLSGRPTGPVRLAAFSSAVRRLAIPLAARLRETHPGIALELSELDPGASHPALRRGDCDVIVTADFADGSLPVDPDVRAIPLLADAIVLVTAADRGESGPADLADHAHAGWALDLPGTYLSNLILATCRRAGFEPSVAGRFASYELLLAHVEEGLSVSLLPGLAVDPRFKVTARPLKDPMTRQVYAAVRGRAPLTAATRAVLDELRDLAAHTFPGPAAGEGPTGR</sequence>
<feature type="domain" description="HTH lysR-type" evidence="5">
    <location>
        <begin position="12"/>
        <end position="64"/>
    </location>
</feature>
<dbReference type="KEGG" id="psuu:Psuf_076280"/>
<dbReference type="InterPro" id="IPR000847">
    <property type="entry name" value="LysR_HTH_N"/>
</dbReference>
<reference evidence="6 7" key="1">
    <citation type="submission" date="2020-03" db="EMBL/GenBank/DDBJ databases">
        <title>Whole genome shotgun sequence of Phytohabitans suffuscus NBRC 105367.</title>
        <authorList>
            <person name="Komaki H."/>
            <person name="Tamura T."/>
        </authorList>
    </citation>
    <scope>NUCLEOTIDE SEQUENCE [LARGE SCALE GENOMIC DNA]</scope>
    <source>
        <strain evidence="6 7">NBRC 105367</strain>
    </source>
</reference>
<evidence type="ECO:0000259" key="5">
    <source>
        <dbReference type="PROSITE" id="PS50931"/>
    </source>
</evidence>
<evidence type="ECO:0000256" key="2">
    <source>
        <dbReference type="ARBA" id="ARBA00023015"/>
    </source>
</evidence>
<keyword evidence="3" id="KW-0238">DNA-binding</keyword>
<dbReference type="SUPFAM" id="SSF46785">
    <property type="entry name" value="Winged helix' DNA-binding domain"/>
    <property type="match status" value="1"/>
</dbReference>
<comment type="similarity">
    <text evidence="1">Belongs to the LysR transcriptional regulatory family.</text>
</comment>
<name>A0A6F8YVW4_9ACTN</name>
<dbReference type="PANTHER" id="PTHR30346">
    <property type="entry name" value="TRANSCRIPTIONAL DUAL REGULATOR HCAR-RELATED"/>
    <property type="match status" value="1"/>
</dbReference>
<organism evidence="6 7">
    <name type="scientific">Phytohabitans suffuscus</name>
    <dbReference type="NCBI Taxonomy" id="624315"/>
    <lineage>
        <taxon>Bacteria</taxon>
        <taxon>Bacillati</taxon>
        <taxon>Actinomycetota</taxon>
        <taxon>Actinomycetes</taxon>
        <taxon>Micromonosporales</taxon>
        <taxon>Micromonosporaceae</taxon>
    </lineage>
</organism>
<dbReference type="Proteomes" id="UP000503011">
    <property type="component" value="Chromosome"/>
</dbReference>
<dbReference type="Gene3D" id="1.10.10.10">
    <property type="entry name" value="Winged helix-like DNA-binding domain superfamily/Winged helix DNA-binding domain"/>
    <property type="match status" value="1"/>
</dbReference>
<dbReference type="GO" id="GO:0003677">
    <property type="term" value="F:DNA binding"/>
    <property type="evidence" value="ECO:0007669"/>
    <property type="project" value="UniProtKB-KW"/>
</dbReference>
<dbReference type="PROSITE" id="PS50931">
    <property type="entry name" value="HTH_LYSR"/>
    <property type="match status" value="1"/>
</dbReference>
<dbReference type="InterPro" id="IPR005119">
    <property type="entry name" value="LysR_subst-bd"/>
</dbReference>
<dbReference type="GO" id="GO:0032993">
    <property type="term" value="C:protein-DNA complex"/>
    <property type="evidence" value="ECO:0007669"/>
    <property type="project" value="TreeGrafter"/>
</dbReference>
<evidence type="ECO:0000313" key="7">
    <source>
        <dbReference type="Proteomes" id="UP000503011"/>
    </source>
</evidence>
<dbReference type="AlphaFoldDB" id="A0A6F8YVW4"/>
<evidence type="ECO:0000256" key="1">
    <source>
        <dbReference type="ARBA" id="ARBA00009437"/>
    </source>
</evidence>
<dbReference type="Pfam" id="PF00126">
    <property type="entry name" value="HTH_1"/>
    <property type="match status" value="1"/>
</dbReference>
<evidence type="ECO:0000256" key="3">
    <source>
        <dbReference type="ARBA" id="ARBA00023125"/>
    </source>
</evidence>
<dbReference type="PANTHER" id="PTHR30346:SF29">
    <property type="entry name" value="LYSR SUBSTRATE-BINDING"/>
    <property type="match status" value="1"/>
</dbReference>
<accession>A0A6F8YVW4</accession>
<dbReference type="InterPro" id="IPR036388">
    <property type="entry name" value="WH-like_DNA-bd_sf"/>
</dbReference>
<dbReference type="GO" id="GO:0003700">
    <property type="term" value="F:DNA-binding transcription factor activity"/>
    <property type="evidence" value="ECO:0007669"/>
    <property type="project" value="InterPro"/>
</dbReference>
<gene>
    <name evidence="6" type="ORF">Psuf_076280</name>
</gene>
<dbReference type="Gene3D" id="3.40.190.10">
    <property type="entry name" value="Periplasmic binding protein-like II"/>
    <property type="match status" value="2"/>
</dbReference>
<reference evidence="6 7" key="2">
    <citation type="submission" date="2020-03" db="EMBL/GenBank/DDBJ databases">
        <authorList>
            <person name="Ichikawa N."/>
            <person name="Kimura A."/>
            <person name="Kitahashi Y."/>
            <person name="Uohara A."/>
        </authorList>
    </citation>
    <scope>NUCLEOTIDE SEQUENCE [LARGE SCALE GENOMIC DNA]</scope>
    <source>
        <strain evidence="6 7">NBRC 105367</strain>
    </source>
</reference>
<dbReference type="SUPFAM" id="SSF53850">
    <property type="entry name" value="Periplasmic binding protein-like II"/>
    <property type="match status" value="1"/>
</dbReference>
<keyword evidence="4" id="KW-0804">Transcription</keyword>
<dbReference type="EMBL" id="AP022871">
    <property type="protein sequence ID" value="BCB90315.1"/>
    <property type="molecule type" value="Genomic_DNA"/>
</dbReference>
<dbReference type="InterPro" id="IPR036390">
    <property type="entry name" value="WH_DNA-bd_sf"/>
</dbReference>
<keyword evidence="7" id="KW-1185">Reference proteome</keyword>
<evidence type="ECO:0000256" key="4">
    <source>
        <dbReference type="ARBA" id="ARBA00023163"/>
    </source>
</evidence>